<evidence type="ECO:0000256" key="2">
    <source>
        <dbReference type="SAM" id="Phobius"/>
    </source>
</evidence>
<evidence type="ECO:0000313" key="5">
    <source>
        <dbReference type="Proteomes" id="UP000184001"/>
    </source>
</evidence>
<dbReference type="Proteomes" id="UP000184001">
    <property type="component" value="Unassembled WGS sequence"/>
</dbReference>
<dbReference type="Pfam" id="PF10145">
    <property type="entry name" value="PhageMin_Tail"/>
    <property type="match status" value="1"/>
</dbReference>
<accession>A0A8G2F8J0</accession>
<evidence type="ECO:0000259" key="3">
    <source>
        <dbReference type="Pfam" id="PF10145"/>
    </source>
</evidence>
<dbReference type="InterPro" id="IPR010090">
    <property type="entry name" value="Phage_tape_meas"/>
</dbReference>
<organism evidence="4 5">
    <name type="scientific">Halodesulfovibrio aestuarii</name>
    <dbReference type="NCBI Taxonomy" id="126333"/>
    <lineage>
        <taxon>Bacteria</taxon>
        <taxon>Pseudomonadati</taxon>
        <taxon>Thermodesulfobacteriota</taxon>
        <taxon>Desulfovibrionia</taxon>
        <taxon>Desulfovibrionales</taxon>
        <taxon>Desulfovibrionaceae</taxon>
        <taxon>Halodesulfovibrio</taxon>
    </lineage>
</organism>
<feature type="compositionally biased region" description="Low complexity" evidence="1">
    <location>
        <begin position="453"/>
        <end position="467"/>
    </location>
</feature>
<feature type="region of interest" description="Disordered" evidence="1">
    <location>
        <begin position="430"/>
        <end position="487"/>
    </location>
</feature>
<name>A0A8G2F8J0_9BACT</name>
<evidence type="ECO:0000313" key="4">
    <source>
        <dbReference type="EMBL" id="SHI81971.1"/>
    </source>
</evidence>
<feature type="transmembrane region" description="Helical" evidence="2">
    <location>
        <begin position="358"/>
        <end position="377"/>
    </location>
</feature>
<comment type="caution">
    <text evidence="4">The sequence shown here is derived from an EMBL/GenBank/DDBJ whole genome shotgun (WGS) entry which is preliminary data.</text>
</comment>
<gene>
    <name evidence="4" type="ORF">SAMN05660830_01101</name>
</gene>
<sequence>MAVSTMIKIGGAVASSFTSATQIVKGGFLKIGDSIRDVKKKQEQLTSSPAMKNVGDTFVKTGQQAKHMASSVWGAASAFASVITKANAQTAEQVRLAKVLGVSGEAFGAWGGLANEAGCKANTVGDLMKKMNTNLGKPLKLGDNSAVTNSLKTIGLSFKDLENLSPEQKFKTVASAIKNLDDAQAAQSAANTLMGGDSGKLFSFLRSRKESVDELLDQQNKLNVLSDEGREGSLVYAQAMGRVSGVLSNATAEFSGLIGGALAPYIQEIGPRIAALFEEHRDDIKAFGAGLGEALPKIGEFAFGMLNVLSNVGSMIAWVADAVGGFGNVAAIVGGIMGAKFVYSGISMVQTMWSVGQAIAPIVSSVFPALIGGIRAVGLAVMANPIGAAIGLAVIAVGRLIFMWDELCKAFKSGGVLGALGKFFGVGGDDEEKEKKTAPSIPAKSPKTSSVGSAYAQSQPVQQQAVSKGTLPEGLPTSQKVRPADNVYTQPVPLNKVPLSSSASVESKQITDNRNVTINVYGAEGQNSHEIGEVVHAKFNDDSAALYDHAYA</sequence>
<protein>
    <submittedName>
        <fullName evidence="4">Phage-related minor tail protein</fullName>
    </submittedName>
</protein>
<evidence type="ECO:0000256" key="1">
    <source>
        <dbReference type="SAM" id="MobiDB-lite"/>
    </source>
</evidence>
<proteinExistence type="predicted"/>
<feature type="transmembrane region" description="Helical" evidence="2">
    <location>
        <begin position="383"/>
        <end position="402"/>
    </location>
</feature>
<dbReference type="EMBL" id="FQZR01000002">
    <property type="protein sequence ID" value="SHI81971.1"/>
    <property type="molecule type" value="Genomic_DNA"/>
</dbReference>
<keyword evidence="2" id="KW-0812">Transmembrane</keyword>
<feature type="transmembrane region" description="Helical" evidence="2">
    <location>
        <begin position="326"/>
        <end position="346"/>
    </location>
</feature>
<dbReference type="AlphaFoldDB" id="A0A8G2F8J0"/>
<reference evidence="4 5" key="1">
    <citation type="submission" date="2016-11" db="EMBL/GenBank/DDBJ databases">
        <authorList>
            <person name="Varghese N."/>
            <person name="Submissions S."/>
        </authorList>
    </citation>
    <scope>NUCLEOTIDE SEQUENCE [LARGE SCALE GENOMIC DNA]</scope>
    <source>
        <strain evidence="4 5">DSM 17919</strain>
    </source>
</reference>
<keyword evidence="2" id="KW-0472">Membrane</keyword>
<feature type="domain" description="Phage tail tape measure protein" evidence="3">
    <location>
        <begin position="58"/>
        <end position="195"/>
    </location>
</feature>
<keyword evidence="2" id="KW-1133">Transmembrane helix</keyword>
<dbReference type="RefSeq" id="WP_020002216.1">
    <property type="nucleotide sequence ID" value="NZ_CP192219.1"/>
</dbReference>